<gene>
    <name evidence="10" type="ORF">OLC1_LOCUS13655</name>
</gene>
<dbReference type="AlphaFoldDB" id="A0AAV1DC72"/>
<feature type="transmembrane region" description="Helical" evidence="8">
    <location>
        <begin position="431"/>
        <end position="454"/>
    </location>
</feature>
<dbReference type="GO" id="GO:0016020">
    <property type="term" value="C:membrane"/>
    <property type="evidence" value="ECO:0007669"/>
    <property type="project" value="UniProtKB-SubCell"/>
</dbReference>
<feature type="transmembrane region" description="Helical" evidence="8">
    <location>
        <begin position="387"/>
        <end position="410"/>
    </location>
</feature>
<keyword evidence="3 8" id="KW-0812">Transmembrane</keyword>
<dbReference type="PANTHER" id="PTHR48017">
    <property type="entry name" value="OS05G0424000 PROTEIN-RELATED"/>
    <property type="match status" value="1"/>
</dbReference>
<organism evidence="10 11">
    <name type="scientific">Oldenlandia corymbosa var. corymbosa</name>
    <dbReference type="NCBI Taxonomy" id="529605"/>
    <lineage>
        <taxon>Eukaryota</taxon>
        <taxon>Viridiplantae</taxon>
        <taxon>Streptophyta</taxon>
        <taxon>Embryophyta</taxon>
        <taxon>Tracheophyta</taxon>
        <taxon>Spermatophyta</taxon>
        <taxon>Magnoliopsida</taxon>
        <taxon>eudicotyledons</taxon>
        <taxon>Gunneridae</taxon>
        <taxon>Pentapetalae</taxon>
        <taxon>asterids</taxon>
        <taxon>lamiids</taxon>
        <taxon>Gentianales</taxon>
        <taxon>Rubiaceae</taxon>
        <taxon>Rubioideae</taxon>
        <taxon>Spermacoceae</taxon>
        <taxon>Hedyotis-Oldenlandia complex</taxon>
        <taxon>Oldenlandia</taxon>
    </lineage>
</organism>
<evidence type="ECO:0000256" key="2">
    <source>
        <dbReference type="ARBA" id="ARBA00022448"/>
    </source>
</evidence>
<feature type="transmembrane region" description="Helical" evidence="8">
    <location>
        <begin position="180"/>
        <end position="203"/>
    </location>
</feature>
<proteinExistence type="predicted"/>
<keyword evidence="11" id="KW-1185">Reference proteome</keyword>
<feature type="transmembrane region" description="Helical" evidence="8">
    <location>
        <begin position="155"/>
        <end position="174"/>
    </location>
</feature>
<keyword evidence="5 8" id="KW-1133">Transmembrane helix</keyword>
<feature type="transmembrane region" description="Helical" evidence="8">
    <location>
        <begin position="460"/>
        <end position="480"/>
    </location>
</feature>
<evidence type="ECO:0000259" key="9">
    <source>
        <dbReference type="Pfam" id="PF01490"/>
    </source>
</evidence>
<keyword evidence="2" id="KW-0813">Transport</keyword>
<evidence type="ECO:0000256" key="1">
    <source>
        <dbReference type="ARBA" id="ARBA00004370"/>
    </source>
</evidence>
<comment type="subcellular location">
    <subcellularLocation>
        <location evidence="1">Membrane</location>
    </subcellularLocation>
</comment>
<feature type="transmembrane region" description="Helical" evidence="8">
    <location>
        <begin position="492"/>
        <end position="519"/>
    </location>
</feature>
<feature type="compositionally biased region" description="Polar residues" evidence="7">
    <location>
        <begin position="40"/>
        <end position="49"/>
    </location>
</feature>
<feature type="transmembrane region" description="Helical" evidence="8">
    <location>
        <begin position="87"/>
        <end position="107"/>
    </location>
</feature>
<dbReference type="InterPro" id="IPR013057">
    <property type="entry name" value="AA_transpt_TM"/>
</dbReference>
<dbReference type="Proteomes" id="UP001161247">
    <property type="component" value="Chromosome 4"/>
</dbReference>
<feature type="transmembrane region" description="Helical" evidence="8">
    <location>
        <begin position="113"/>
        <end position="134"/>
    </location>
</feature>
<feature type="region of interest" description="Disordered" evidence="7">
    <location>
        <begin position="37"/>
        <end position="72"/>
    </location>
</feature>
<dbReference type="EMBL" id="OX459121">
    <property type="protein sequence ID" value="CAI9104811.1"/>
    <property type="molecule type" value="Genomic_DNA"/>
</dbReference>
<feature type="transmembrane region" description="Helical" evidence="8">
    <location>
        <begin position="215"/>
        <end position="235"/>
    </location>
</feature>
<protein>
    <submittedName>
        <fullName evidence="10">OLC1v1003576C2</fullName>
    </submittedName>
</protein>
<evidence type="ECO:0000313" key="11">
    <source>
        <dbReference type="Proteomes" id="UP001161247"/>
    </source>
</evidence>
<reference evidence="10" key="1">
    <citation type="submission" date="2023-03" db="EMBL/GenBank/DDBJ databases">
        <authorList>
            <person name="Julca I."/>
        </authorList>
    </citation>
    <scope>NUCLEOTIDE SEQUENCE</scope>
</reference>
<dbReference type="Pfam" id="PF01490">
    <property type="entry name" value="Aa_trans"/>
    <property type="match status" value="1"/>
</dbReference>
<sequence>MGKDNNQEVCLEMESGVGSLSRVVPINVILNNDDKETRGDTNTYIQTPNIHDDASSFADPPSGRSSEPLPDDWLPITQSRTGNSFTAAMHLLCSGLGLQSLLLPVAFLSLGWVWGSVCLGVMFGWQLYTTWILVHLHQPQPCSKQMTASPRYSRFLVLSIVAFGPKLGKLLAVFPTMYLSGGTCVLFIITGGGIMELLSQLLLSEHHHDSSSSPITGAEWFLIFMCIAILVSQFFPTLDSLASVSLVGSVSAVICFSSLWIVSITTTNHQPLLAPSSPEILKYKSIRGIIDALGMIALTFRGHNLILEIQGTMPTSQQRPARNRMWKGVTASTVGVGLCIFPLAIGGHLAFGTTPMGATTTNGGILDALTSQLLSSHNHKTSSKHKWILATIYLTLLLHLICAFQLYAIPAFDNLERVIYVSRKNKACPRWVRSAIRLFYGGLTYFIAVALPFIGSLGPFFGAISLPLTFAYPCFMWIAIEKRKKSSHGWKWMMIIIINLGVGCLGIGLSLMLGAAALWNLVDYGLDANFFKPR</sequence>
<dbReference type="GO" id="GO:0006865">
    <property type="term" value="P:amino acid transport"/>
    <property type="evidence" value="ECO:0007669"/>
    <property type="project" value="UniProtKB-KW"/>
</dbReference>
<feature type="domain" description="Amino acid transporter transmembrane" evidence="9">
    <location>
        <begin position="81"/>
        <end position="510"/>
    </location>
</feature>
<keyword evidence="4" id="KW-0029">Amino-acid transport</keyword>
<evidence type="ECO:0000256" key="8">
    <source>
        <dbReference type="SAM" id="Phobius"/>
    </source>
</evidence>
<evidence type="ECO:0000256" key="3">
    <source>
        <dbReference type="ARBA" id="ARBA00022692"/>
    </source>
</evidence>
<feature type="transmembrane region" description="Helical" evidence="8">
    <location>
        <begin position="241"/>
        <end position="262"/>
    </location>
</feature>
<name>A0AAV1DC72_OLDCO</name>
<feature type="transmembrane region" description="Helical" evidence="8">
    <location>
        <begin position="329"/>
        <end position="351"/>
    </location>
</feature>
<evidence type="ECO:0000313" key="10">
    <source>
        <dbReference type="EMBL" id="CAI9104811.1"/>
    </source>
</evidence>
<keyword evidence="6 8" id="KW-0472">Membrane</keyword>
<evidence type="ECO:0000256" key="7">
    <source>
        <dbReference type="SAM" id="MobiDB-lite"/>
    </source>
</evidence>
<evidence type="ECO:0000256" key="5">
    <source>
        <dbReference type="ARBA" id="ARBA00022989"/>
    </source>
</evidence>
<evidence type="ECO:0000256" key="6">
    <source>
        <dbReference type="ARBA" id="ARBA00023136"/>
    </source>
</evidence>
<accession>A0AAV1DC72</accession>
<evidence type="ECO:0000256" key="4">
    <source>
        <dbReference type="ARBA" id="ARBA00022970"/>
    </source>
</evidence>